<reference evidence="2" key="2">
    <citation type="submission" date="2021-11" db="EMBL/GenBank/DDBJ databases">
        <title>Isoprene-degrading acetogen.</title>
        <authorList>
            <person name="Yang Y."/>
            <person name="Jin H."/>
            <person name="Yan J."/>
        </authorList>
    </citation>
    <scope>NUCLEOTIDE SEQUENCE</scope>
    <source>
        <strain evidence="2">Berkeley</strain>
    </source>
</reference>
<name>A0A1F2PEP6_9FIRM</name>
<evidence type="ECO:0000313" key="3">
    <source>
        <dbReference type="Proteomes" id="UP000176244"/>
    </source>
</evidence>
<dbReference type="AlphaFoldDB" id="A0A1F2PEP6"/>
<dbReference type="RefSeq" id="WP_175440961.1">
    <property type="nucleotide sequence ID" value="NZ_CABIIK010000056.1"/>
</dbReference>
<reference evidence="1 3" key="1">
    <citation type="submission" date="2015-09" db="EMBL/GenBank/DDBJ databases">
        <title>Genome sequence of Acetobacterium wieringae DSM 1911.</title>
        <authorList>
            <person name="Poehlein A."/>
            <person name="Bengelsdorf F.R."/>
            <person name="Schiel-Bengelsdorf B."/>
            <person name="Duerre P."/>
            <person name="Daniel R."/>
        </authorList>
    </citation>
    <scope>NUCLEOTIDE SEQUENCE [LARGE SCALE GENOMIC DNA]</scope>
    <source>
        <strain evidence="1 3">DSM 1911</strain>
    </source>
</reference>
<dbReference type="EMBL" id="LKEU01000040">
    <property type="protein sequence ID" value="OFV69454.1"/>
    <property type="molecule type" value="Genomic_DNA"/>
</dbReference>
<organism evidence="1 3">
    <name type="scientific">Acetobacterium wieringae</name>
    <dbReference type="NCBI Taxonomy" id="52694"/>
    <lineage>
        <taxon>Bacteria</taxon>
        <taxon>Bacillati</taxon>
        <taxon>Bacillota</taxon>
        <taxon>Clostridia</taxon>
        <taxon>Eubacteriales</taxon>
        <taxon>Eubacteriaceae</taxon>
        <taxon>Acetobacterium</taxon>
    </lineage>
</organism>
<dbReference type="EMBL" id="CP087994">
    <property type="protein sequence ID" value="UYO61592.1"/>
    <property type="molecule type" value="Genomic_DNA"/>
</dbReference>
<keyword evidence="4" id="KW-1185">Reference proteome</keyword>
<gene>
    <name evidence="1" type="ORF">ACWI_31020</name>
    <name evidence="2" type="ORF">LNN31_12455</name>
</gene>
<proteinExistence type="predicted"/>
<evidence type="ECO:0000313" key="1">
    <source>
        <dbReference type="EMBL" id="OFV69454.1"/>
    </source>
</evidence>
<evidence type="ECO:0000313" key="2">
    <source>
        <dbReference type="EMBL" id="UYO61592.1"/>
    </source>
</evidence>
<sequence>MAIKKFVQVIAKFEEDGRIIPLQVLWEDGRVFSIDRVLDMRPGVSLKVGGQGIRYTCRIQNKEVCLYYEEPKWFVESKER</sequence>
<accession>A0A1F2PEP6</accession>
<dbReference type="Proteomes" id="UP000176244">
    <property type="component" value="Unassembled WGS sequence"/>
</dbReference>
<dbReference type="Proteomes" id="UP001163550">
    <property type="component" value="Chromosome"/>
</dbReference>
<protein>
    <submittedName>
        <fullName evidence="1">Uncharacterized protein</fullName>
    </submittedName>
</protein>
<dbReference type="STRING" id="52694.ACWI_31020"/>
<evidence type="ECO:0000313" key="4">
    <source>
        <dbReference type="Proteomes" id="UP001163550"/>
    </source>
</evidence>